<reference evidence="1" key="1">
    <citation type="submission" date="2022-08" db="EMBL/GenBank/DDBJ databases">
        <title>Genome Sequence of Pycnoporus sanguineus.</title>
        <authorList>
            <person name="Buettner E."/>
        </authorList>
    </citation>
    <scope>NUCLEOTIDE SEQUENCE</scope>
    <source>
        <strain evidence="1">CG-C14</strain>
    </source>
</reference>
<dbReference type="Proteomes" id="UP001144978">
    <property type="component" value="Unassembled WGS sequence"/>
</dbReference>
<evidence type="ECO:0000313" key="1">
    <source>
        <dbReference type="EMBL" id="KAJ2965521.1"/>
    </source>
</evidence>
<dbReference type="EMBL" id="JANSHE010006982">
    <property type="protein sequence ID" value="KAJ2965521.1"/>
    <property type="molecule type" value="Genomic_DNA"/>
</dbReference>
<proteinExistence type="predicted"/>
<evidence type="ECO:0000313" key="2">
    <source>
        <dbReference type="Proteomes" id="UP001144978"/>
    </source>
</evidence>
<keyword evidence="2" id="KW-1185">Reference proteome</keyword>
<accession>A0ACC1MFV0</accession>
<comment type="caution">
    <text evidence="1">The sequence shown here is derived from an EMBL/GenBank/DDBJ whole genome shotgun (WGS) entry which is preliminary data.</text>
</comment>
<organism evidence="1 2">
    <name type="scientific">Trametes sanguinea</name>
    <dbReference type="NCBI Taxonomy" id="158606"/>
    <lineage>
        <taxon>Eukaryota</taxon>
        <taxon>Fungi</taxon>
        <taxon>Dikarya</taxon>
        <taxon>Basidiomycota</taxon>
        <taxon>Agaricomycotina</taxon>
        <taxon>Agaricomycetes</taxon>
        <taxon>Polyporales</taxon>
        <taxon>Polyporaceae</taxon>
        <taxon>Trametes</taxon>
    </lineage>
</organism>
<protein>
    <submittedName>
        <fullName evidence="1">Uncharacterized protein</fullName>
    </submittedName>
</protein>
<sequence length="85" mass="9212">MSAPPPPTPKHLIRSHATQVNVVYISDDNERIYSGDLSGTVVITSTRSLRAIALWKAHSEGLLGVQEWAGRIITSVRAAPALYVC</sequence>
<gene>
    <name evidence="1" type="ORF">NUW54_g14091</name>
</gene>
<name>A0ACC1MFV0_9APHY</name>